<evidence type="ECO:0000256" key="1">
    <source>
        <dbReference type="ARBA" id="ARBA00005067"/>
    </source>
</evidence>
<keyword evidence="7" id="KW-0520">NAD</keyword>
<dbReference type="InterPro" id="IPR046825">
    <property type="entry name" value="PDH_C"/>
</dbReference>
<dbReference type="FunFam" id="3.40.50.720:FF:000208">
    <property type="entry name" value="Prephenate dehydrogenase"/>
    <property type="match status" value="1"/>
</dbReference>
<dbReference type="GO" id="GO:0006571">
    <property type="term" value="P:tyrosine biosynthetic process"/>
    <property type="evidence" value="ECO:0007669"/>
    <property type="project" value="UniProtKB-KW"/>
</dbReference>
<dbReference type="SUPFAM" id="SSF51735">
    <property type="entry name" value="NAD(P)-binding Rossmann-fold domains"/>
    <property type="match status" value="1"/>
</dbReference>
<keyword evidence="6" id="KW-0560">Oxidoreductase</keyword>
<dbReference type="InterPro" id="IPR046826">
    <property type="entry name" value="PDH_N"/>
</dbReference>
<dbReference type="InterPro" id="IPR008927">
    <property type="entry name" value="6-PGluconate_DH-like_C_sf"/>
</dbReference>
<gene>
    <name evidence="12" type="ORF">M622_08695</name>
</gene>
<evidence type="ECO:0000256" key="9">
    <source>
        <dbReference type="ARBA" id="ARBA00049260"/>
    </source>
</evidence>
<proteinExistence type="inferred from homology"/>
<keyword evidence="13" id="KW-1185">Reference proteome</keyword>
<evidence type="ECO:0000256" key="10">
    <source>
        <dbReference type="SAM" id="Coils"/>
    </source>
</evidence>
<dbReference type="PANTHER" id="PTHR21363:SF0">
    <property type="entry name" value="PREPHENATE DEHYDROGENASE [NADP(+)]"/>
    <property type="match status" value="1"/>
</dbReference>
<reference evidence="12 13" key="1">
    <citation type="submission" date="2013-06" db="EMBL/GenBank/DDBJ databases">
        <title>Draft genome sequence of Thauera terpenica.</title>
        <authorList>
            <person name="Liu B."/>
            <person name="Frostegard A.H."/>
            <person name="Shapleigh J.P."/>
        </authorList>
    </citation>
    <scope>NUCLEOTIDE SEQUENCE [LARGE SCALE GENOMIC DNA]</scope>
    <source>
        <strain evidence="12 13">58Eu</strain>
    </source>
</reference>
<feature type="domain" description="Prephenate/arogenate dehydrogenase" evidence="11">
    <location>
        <begin position="11"/>
        <end position="299"/>
    </location>
</feature>
<feature type="coiled-coil region" evidence="10">
    <location>
        <begin position="248"/>
        <end position="275"/>
    </location>
</feature>
<dbReference type="EC" id="1.3.1.12" evidence="3"/>
<evidence type="ECO:0000256" key="6">
    <source>
        <dbReference type="ARBA" id="ARBA00023002"/>
    </source>
</evidence>
<protein>
    <recommendedName>
        <fullName evidence="3">prephenate dehydrogenase</fullName>
        <ecNumber evidence="3">1.3.1.12</ecNumber>
    </recommendedName>
</protein>
<evidence type="ECO:0000256" key="8">
    <source>
        <dbReference type="ARBA" id="ARBA00023141"/>
    </source>
</evidence>
<dbReference type="FunFam" id="1.10.3660.10:FF:000003">
    <property type="entry name" value="Prephenate dehydrogenase"/>
    <property type="match status" value="1"/>
</dbReference>
<keyword evidence="8" id="KW-0057">Aromatic amino acid biosynthesis</keyword>
<dbReference type="GO" id="GO:0008977">
    <property type="term" value="F:prephenate dehydrogenase (NAD+) activity"/>
    <property type="evidence" value="ECO:0007669"/>
    <property type="project" value="UniProtKB-EC"/>
</dbReference>
<dbReference type="RefSeq" id="WP_021251163.1">
    <property type="nucleotide sequence ID" value="NZ_ATJV01000125.1"/>
</dbReference>
<keyword evidence="5" id="KW-0028">Amino-acid biosynthesis</keyword>
<evidence type="ECO:0000313" key="12">
    <source>
        <dbReference type="EMBL" id="EPZ13766.1"/>
    </source>
</evidence>
<evidence type="ECO:0000256" key="3">
    <source>
        <dbReference type="ARBA" id="ARBA00012068"/>
    </source>
</evidence>
<evidence type="ECO:0000259" key="11">
    <source>
        <dbReference type="PROSITE" id="PS51176"/>
    </source>
</evidence>
<dbReference type="STRING" id="1348657.M622_08695"/>
<dbReference type="SUPFAM" id="SSF48179">
    <property type="entry name" value="6-phosphogluconate dehydrogenase C-terminal domain-like"/>
    <property type="match status" value="1"/>
</dbReference>
<dbReference type="Pfam" id="PF20463">
    <property type="entry name" value="PDH_C"/>
    <property type="match status" value="1"/>
</dbReference>
<evidence type="ECO:0000256" key="2">
    <source>
        <dbReference type="ARBA" id="ARBA00007964"/>
    </source>
</evidence>
<evidence type="ECO:0000313" key="13">
    <source>
        <dbReference type="Proteomes" id="UP000015455"/>
    </source>
</evidence>
<comment type="similarity">
    <text evidence="2">Belongs to the prephenate/arogenate dehydrogenase family.</text>
</comment>
<organism evidence="12 13">
    <name type="scientific">Thauera terpenica 58Eu</name>
    <dbReference type="NCBI Taxonomy" id="1348657"/>
    <lineage>
        <taxon>Bacteria</taxon>
        <taxon>Pseudomonadati</taxon>
        <taxon>Pseudomonadota</taxon>
        <taxon>Betaproteobacteria</taxon>
        <taxon>Rhodocyclales</taxon>
        <taxon>Zoogloeaceae</taxon>
        <taxon>Thauera</taxon>
    </lineage>
</organism>
<accession>S9ZGP6</accession>
<dbReference type="PROSITE" id="PS51176">
    <property type="entry name" value="PDH_ADH"/>
    <property type="match status" value="1"/>
</dbReference>
<dbReference type="InterPro" id="IPR050812">
    <property type="entry name" value="Preph/Arog_dehydrog"/>
</dbReference>
<dbReference type="InterPro" id="IPR003099">
    <property type="entry name" value="Prephen_DH"/>
</dbReference>
<keyword evidence="4" id="KW-0827">Tyrosine biosynthesis</keyword>
<evidence type="ECO:0000256" key="4">
    <source>
        <dbReference type="ARBA" id="ARBA00022498"/>
    </source>
</evidence>
<comment type="catalytic activity">
    <reaction evidence="9">
        <text>prephenate + NAD(+) = 3-(4-hydroxyphenyl)pyruvate + CO2 + NADH</text>
        <dbReference type="Rhea" id="RHEA:13869"/>
        <dbReference type="ChEBI" id="CHEBI:16526"/>
        <dbReference type="ChEBI" id="CHEBI:29934"/>
        <dbReference type="ChEBI" id="CHEBI:36242"/>
        <dbReference type="ChEBI" id="CHEBI:57540"/>
        <dbReference type="ChEBI" id="CHEBI:57945"/>
        <dbReference type="EC" id="1.3.1.12"/>
    </reaction>
</comment>
<evidence type="ECO:0000256" key="7">
    <source>
        <dbReference type="ARBA" id="ARBA00023027"/>
    </source>
</evidence>
<keyword evidence="10" id="KW-0175">Coiled coil</keyword>
<dbReference type="AlphaFoldDB" id="S9ZGP6"/>
<dbReference type="Gene3D" id="3.40.50.720">
    <property type="entry name" value="NAD(P)-binding Rossmann-like Domain"/>
    <property type="match status" value="1"/>
</dbReference>
<dbReference type="GO" id="GO:0004665">
    <property type="term" value="F:prephenate dehydrogenase (NADP+) activity"/>
    <property type="evidence" value="ECO:0007669"/>
    <property type="project" value="InterPro"/>
</dbReference>
<dbReference type="InterPro" id="IPR036291">
    <property type="entry name" value="NAD(P)-bd_dom_sf"/>
</dbReference>
<name>S9ZGP6_9RHOO</name>
<dbReference type="Proteomes" id="UP000015455">
    <property type="component" value="Unassembled WGS sequence"/>
</dbReference>
<dbReference type="EMBL" id="ATJV01000125">
    <property type="protein sequence ID" value="EPZ13766.1"/>
    <property type="molecule type" value="Genomic_DNA"/>
</dbReference>
<dbReference type="GO" id="GO:0070403">
    <property type="term" value="F:NAD+ binding"/>
    <property type="evidence" value="ECO:0007669"/>
    <property type="project" value="InterPro"/>
</dbReference>
<dbReference type="Gene3D" id="1.10.3660.10">
    <property type="entry name" value="6-phosphogluconate dehydrogenase C-terminal like domain"/>
    <property type="match status" value="1"/>
</dbReference>
<dbReference type="PANTHER" id="PTHR21363">
    <property type="entry name" value="PREPHENATE DEHYDROGENASE"/>
    <property type="match status" value="1"/>
</dbReference>
<sequence length="303" mass="32265">MMSAATRPLIGKLVICGVGLIGGSFALGLRRAAAVGHVVGIGRRRQALERARALGVIDEIATDWAQALAGADLVLLAAPVGQMDVIMAAMAPHLGPHTVVTDAGSTKRDVVAAIHRHLGQHLAQVVPAHPIAGAEKSGVEAAFAELYCGRKVVLTPLAQSRPEAVERVRAAWQACGATVVDMTPQEHDHVFAAVSHLPHLLAFGLVDELARRDNASVLFSHAASGFRDFTRIAGSHPEMWRDICTANRVALLAELDAYRDELSRLRAMLEAADGDALEAVFERARRARNAWAEGLPVHTQAAE</sequence>
<dbReference type="eggNOG" id="COG0287">
    <property type="taxonomic scope" value="Bacteria"/>
</dbReference>
<dbReference type="Pfam" id="PF02153">
    <property type="entry name" value="PDH_N"/>
    <property type="match status" value="1"/>
</dbReference>
<dbReference type="PATRIC" id="fig|1348657.5.peg.3786"/>
<comment type="caution">
    <text evidence="12">The sequence shown here is derived from an EMBL/GenBank/DDBJ whole genome shotgun (WGS) entry which is preliminary data.</text>
</comment>
<evidence type="ECO:0000256" key="5">
    <source>
        <dbReference type="ARBA" id="ARBA00022605"/>
    </source>
</evidence>
<comment type="pathway">
    <text evidence="1">Amino-acid biosynthesis; L-tyrosine biosynthesis; (4-hydroxyphenyl)pyruvate from prephenate (NAD(+) route): step 1/1.</text>
</comment>